<dbReference type="SUPFAM" id="SSF54913">
    <property type="entry name" value="GlnB-like"/>
    <property type="match status" value="1"/>
</dbReference>
<dbReference type="InterPro" id="IPR015867">
    <property type="entry name" value="N-reg_PII/ATP_PRibTrfase_C"/>
</dbReference>
<evidence type="ECO:0000313" key="3">
    <source>
        <dbReference type="Proteomes" id="UP000094147"/>
    </source>
</evidence>
<sequence length="111" mass="12503">MAFNKSQEREFQIALCTVPDQATGEMLAEKMVERSLAACVNIIPTITSVYQWQDKIEKDPESLLVIKTEADLMASLGELLDEEHPYEVYELISCGIDQASSAYLDWLKSTL</sequence>
<dbReference type="Proteomes" id="UP000094147">
    <property type="component" value="Chromosome"/>
</dbReference>
<dbReference type="GO" id="GO:0005507">
    <property type="term" value="F:copper ion binding"/>
    <property type="evidence" value="ECO:0007669"/>
    <property type="project" value="TreeGrafter"/>
</dbReference>
<comment type="similarity">
    <text evidence="1">Belongs to the CutA family.</text>
</comment>
<reference evidence="3" key="1">
    <citation type="submission" date="2015-08" db="EMBL/GenBank/DDBJ databases">
        <authorList>
            <person name="Kim K.M."/>
        </authorList>
    </citation>
    <scope>NUCLEOTIDE SEQUENCE [LARGE SCALE GENOMIC DNA]</scope>
    <source>
        <strain evidence="3">KCTC 23892</strain>
    </source>
</reference>
<dbReference type="STRING" id="1144748.KS2013_2134"/>
<dbReference type="Gene3D" id="3.30.70.120">
    <property type="match status" value="1"/>
</dbReference>
<dbReference type="InterPro" id="IPR004323">
    <property type="entry name" value="Ion_tolerance_CutA"/>
</dbReference>
<evidence type="ECO:0000313" key="2">
    <source>
        <dbReference type="EMBL" id="AOE50839.1"/>
    </source>
</evidence>
<dbReference type="OrthoDB" id="37622at2"/>
<protein>
    <submittedName>
        <fullName evidence="2">CutA1 divalent ion tolerance protein</fullName>
    </submittedName>
</protein>
<dbReference type="InterPro" id="IPR011322">
    <property type="entry name" value="N-reg_PII-like_a/b"/>
</dbReference>
<dbReference type="EMBL" id="CP012418">
    <property type="protein sequence ID" value="AOE50839.1"/>
    <property type="molecule type" value="Genomic_DNA"/>
</dbReference>
<dbReference type="PANTHER" id="PTHR23419">
    <property type="entry name" value="DIVALENT CATION TOLERANCE CUTA-RELATED"/>
    <property type="match status" value="1"/>
</dbReference>
<dbReference type="Pfam" id="PF03091">
    <property type="entry name" value="CutA1"/>
    <property type="match status" value="1"/>
</dbReference>
<keyword evidence="3" id="KW-1185">Reference proteome</keyword>
<evidence type="ECO:0000256" key="1">
    <source>
        <dbReference type="ARBA" id="ARBA00010169"/>
    </source>
</evidence>
<organism evidence="2 3">
    <name type="scientific">Kangiella sediminilitoris</name>
    <dbReference type="NCBI Taxonomy" id="1144748"/>
    <lineage>
        <taxon>Bacteria</taxon>
        <taxon>Pseudomonadati</taxon>
        <taxon>Pseudomonadota</taxon>
        <taxon>Gammaproteobacteria</taxon>
        <taxon>Kangiellales</taxon>
        <taxon>Kangiellaceae</taxon>
        <taxon>Kangiella</taxon>
    </lineage>
</organism>
<dbReference type="KEGG" id="ksd:KS2013_2134"/>
<dbReference type="PANTHER" id="PTHR23419:SF8">
    <property type="entry name" value="FI09726P"/>
    <property type="match status" value="1"/>
</dbReference>
<proteinExistence type="inferred from homology"/>
<dbReference type="AlphaFoldDB" id="A0A1B3BDD4"/>
<name>A0A1B3BDD4_9GAMM</name>
<dbReference type="RefSeq" id="WP_068993700.1">
    <property type="nucleotide sequence ID" value="NZ_CP012418.1"/>
</dbReference>
<gene>
    <name evidence="2" type="ORF">KS2013_2134</name>
</gene>
<accession>A0A1B3BDD4</accession>
<dbReference type="GO" id="GO:0010038">
    <property type="term" value="P:response to metal ion"/>
    <property type="evidence" value="ECO:0007669"/>
    <property type="project" value="InterPro"/>
</dbReference>